<dbReference type="CDD" id="cd24138">
    <property type="entry name" value="TtcA-like"/>
    <property type="match status" value="1"/>
</dbReference>
<comment type="miscellaneous">
    <text evidence="13">The thiolation reaction likely consists of two steps: a first activation step by ATP to form an adenylated intermediate of the target base of tRNA, and a second nucleophilic substitution step of the sulfur (S) atom supplied by the hydrosulfide attached to the Fe-S cluster.</text>
</comment>
<dbReference type="InterPro" id="IPR011063">
    <property type="entry name" value="TilS/TtcA_N"/>
</dbReference>
<gene>
    <name evidence="13 15" type="primary">ttcA</name>
    <name evidence="15" type="ORF">FHK82_04225</name>
</gene>
<dbReference type="InterPro" id="IPR014729">
    <property type="entry name" value="Rossmann-like_a/b/a_fold"/>
</dbReference>
<dbReference type="GO" id="GO:0016783">
    <property type="term" value="F:sulfurtransferase activity"/>
    <property type="evidence" value="ECO:0007669"/>
    <property type="project" value="UniProtKB-UniRule"/>
</dbReference>
<feature type="binding site" evidence="13">
    <location>
        <position position="124"/>
    </location>
    <ligand>
        <name>[4Fe-4S] cluster</name>
        <dbReference type="ChEBI" id="CHEBI:49883"/>
    </ligand>
</feature>
<keyword evidence="8 13" id="KW-0067">ATP-binding</keyword>
<keyword evidence="3 13" id="KW-0820">tRNA-binding</keyword>
<dbReference type="PANTHER" id="PTHR43686:SF1">
    <property type="entry name" value="AMINOTRAN_5 DOMAIN-CONTAINING PROTEIN"/>
    <property type="match status" value="1"/>
</dbReference>
<comment type="cofactor">
    <cofactor evidence="13">
        <name>[4Fe-4S] cluster</name>
        <dbReference type="ChEBI" id="CHEBI:49883"/>
    </cofactor>
    <text evidence="13">Binds 1 [4Fe-4S] cluster per subunit. The cluster is chelated by three Cys residues, the fourth Fe has a free coordination site that may bind a sulfur atom transferred from the persulfide of IscS.</text>
</comment>
<evidence type="ECO:0000256" key="10">
    <source>
        <dbReference type="ARBA" id="ARBA00022884"/>
    </source>
</evidence>
<dbReference type="HAMAP" id="MF_01850">
    <property type="entry name" value="TtcA"/>
    <property type="match status" value="1"/>
</dbReference>
<dbReference type="GO" id="GO:0034227">
    <property type="term" value="P:tRNA thio-modification"/>
    <property type="evidence" value="ECO:0007669"/>
    <property type="project" value="UniProtKB-UniRule"/>
</dbReference>
<evidence type="ECO:0000259" key="14">
    <source>
        <dbReference type="Pfam" id="PF01171"/>
    </source>
</evidence>
<dbReference type="InterPro" id="IPR012089">
    <property type="entry name" value="tRNA_Cyd_32_2_STrfase"/>
</dbReference>
<evidence type="ECO:0000256" key="3">
    <source>
        <dbReference type="ARBA" id="ARBA00022555"/>
    </source>
</evidence>
<organism evidence="15 16">
    <name type="scientific">Sedimenticola thiotaurini</name>
    <dbReference type="NCBI Taxonomy" id="1543721"/>
    <lineage>
        <taxon>Bacteria</taxon>
        <taxon>Pseudomonadati</taxon>
        <taxon>Pseudomonadota</taxon>
        <taxon>Gammaproteobacteria</taxon>
        <taxon>Chromatiales</taxon>
        <taxon>Sedimenticolaceae</taxon>
        <taxon>Sedimenticola</taxon>
    </lineage>
</organism>
<dbReference type="InterPro" id="IPR035107">
    <property type="entry name" value="tRNA_thiolation_TtcA_Ctu1"/>
</dbReference>
<dbReference type="NCBIfam" id="NF007972">
    <property type="entry name" value="PRK10696.1"/>
    <property type="match status" value="1"/>
</dbReference>
<evidence type="ECO:0000256" key="1">
    <source>
        <dbReference type="ARBA" id="ARBA00022485"/>
    </source>
</evidence>
<dbReference type="PIRSF" id="PIRSF004976">
    <property type="entry name" value="ATPase_YdaO"/>
    <property type="match status" value="1"/>
</dbReference>
<name>A0A558DC27_9GAMM</name>
<evidence type="ECO:0000256" key="7">
    <source>
        <dbReference type="ARBA" id="ARBA00022741"/>
    </source>
</evidence>
<dbReference type="GO" id="GO:0000287">
    <property type="term" value="F:magnesium ion binding"/>
    <property type="evidence" value="ECO:0007669"/>
    <property type="project" value="UniProtKB-UniRule"/>
</dbReference>
<dbReference type="GO" id="GO:0005524">
    <property type="term" value="F:ATP binding"/>
    <property type="evidence" value="ECO:0007669"/>
    <property type="project" value="UniProtKB-UniRule"/>
</dbReference>
<dbReference type="STRING" id="1543721.AAY24_09705"/>
<evidence type="ECO:0000256" key="6">
    <source>
        <dbReference type="ARBA" id="ARBA00022723"/>
    </source>
</evidence>
<comment type="subcellular location">
    <subcellularLocation>
        <location evidence="13">Cytoplasm</location>
    </subcellularLocation>
</comment>
<comment type="caution">
    <text evidence="15">The sequence shown here is derived from an EMBL/GenBank/DDBJ whole genome shotgun (WGS) entry which is preliminary data.</text>
</comment>
<evidence type="ECO:0000256" key="8">
    <source>
        <dbReference type="ARBA" id="ARBA00022840"/>
    </source>
</evidence>
<dbReference type="AlphaFoldDB" id="A0A558DC27"/>
<evidence type="ECO:0000256" key="13">
    <source>
        <dbReference type="HAMAP-Rule" id="MF_01850"/>
    </source>
</evidence>
<feature type="binding site" evidence="13">
    <location>
        <position position="212"/>
    </location>
    <ligand>
        <name>[4Fe-4S] cluster</name>
        <dbReference type="ChEBI" id="CHEBI:49883"/>
    </ligand>
</feature>
<keyword evidence="4 13" id="KW-0808">Transferase</keyword>
<keyword evidence="6 13" id="KW-0479">Metal-binding</keyword>
<evidence type="ECO:0000256" key="9">
    <source>
        <dbReference type="ARBA" id="ARBA00022842"/>
    </source>
</evidence>
<dbReference type="Pfam" id="PF01171">
    <property type="entry name" value="ATP_bind_3"/>
    <property type="match status" value="1"/>
</dbReference>
<comment type="function">
    <text evidence="13">Catalyzes the ATP-dependent 2-thiolation of cytidine in position 32 of tRNA, to form 2-thiocytidine (s(2)C32). The sulfur atoms are provided by the cysteine/cysteine desulfurase (IscS) system.</text>
</comment>
<dbReference type="GO" id="GO:0005737">
    <property type="term" value="C:cytoplasm"/>
    <property type="evidence" value="ECO:0007669"/>
    <property type="project" value="UniProtKB-SubCell"/>
</dbReference>
<dbReference type="PANTHER" id="PTHR43686">
    <property type="entry name" value="SULFURTRANSFERASE-RELATED"/>
    <property type="match status" value="1"/>
</dbReference>
<evidence type="ECO:0000256" key="4">
    <source>
        <dbReference type="ARBA" id="ARBA00022679"/>
    </source>
</evidence>
<dbReference type="GO" id="GO:0000049">
    <property type="term" value="F:tRNA binding"/>
    <property type="evidence" value="ECO:0007669"/>
    <property type="project" value="UniProtKB-KW"/>
</dbReference>
<dbReference type="SUPFAM" id="SSF52402">
    <property type="entry name" value="Adenine nucleotide alpha hydrolases-like"/>
    <property type="match status" value="1"/>
</dbReference>
<keyword evidence="2 13" id="KW-0963">Cytoplasm</keyword>
<evidence type="ECO:0000313" key="16">
    <source>
        <dbReference type="Proteomes" id="UP000317355"/>
    </source>
</evidence>
<keyword evidence="12 13" id="KW-0411">Iron-sulfur</keyword>
<proteinExistence type="inferred from homology"/>
<comment type="pathway">
    <text evidence="13">tRNA modification.</text>
</comment>
<keyword evidence="7 13" id="KW-0547">Nucleotide-binding</keyword>
<dbReference type="Proteomes" id="UP000317355">
    <property type="component" value="Unassembled WGS sequence"/>
</dbReference>
<feature type="short sequence motif" description="PP-loop motif" evidence="13">
    <location>
        <begin position="46"/>
        <end position="51"/>
    </location>
</feature>
<comment type="subunit">
    <text evidence="13">Homodimer.</text>
</comment>
<keyword evidence="1 13" id="KW-0004">4Fe-4S</keyword>
<evidence type="ECO:0000256" key="5">
    <source>
        <dbReference type="ARBA" id="ARBA00022694"/>
    </source>
</evidence>
<reference evidence="15 16" key="1">
    <citation type="submission" date="2019-07" db="EMBL/GenBank/DDBJ databases">
        <title>The pathways for chlorine oxyanion respiration interact through the shared metabolite chlorate.</title>
        <authorList>
            <person name="Barnum T.P."/>
            <person name="Cheng Y."/>
            <person name="Hill K.A."/>
            <person name="Lucas L.N."/>
            <person name="Carlson H.K."/>
            <person name="Coates J.D."/>
        </authorList>
    </citation>
    <scope>NUCLEOTIDE SEQUENCE [LARGE SCALE GENOMIC DNA]</scope>
    <source>
        <strain evidence="15">BK-3</strain>
    </source>
</reference>
<protein>
    <recommendedName>
        <fullName evidence="13">tRNA-cytidine(32) 2-sulfurtransferase</fullName>
        <ecNumber evidence="13">2.8.1.-</ecNumber>
    </recommendedName>
    <alternativeName>
        <fullName evidence="13">Two-thiocytidine biosynthesis protein A</fullName>
    </alternativeName>
    <alternativeName>
        <fullName evidence="13">tRNA 2-thiocytidine biosynthesis protein TtcA</fullName>
    </alternativeName>
</protein>
<keyword evidence="11 13" id="KW-0408">Iron</keyword>
<dbReference type="GO" id="GO:0051539">
    <property type="term" value="F:4 iron, 4 sulfur cluster binding"/>
    <property type="evidence" value="ECO:0007669"/>
    <property type="project" value="UniProtKB-UniRule"/>
</dbReference>
<evidence type="ECO:0000256" key="2">
    <source>
        <dbReference type="ARBA" id="ARBA00022490"/>
    </source>
</evidence>
<evidence type="ECO:0000256" key="12">
    <source>
        <dbReference type="ARBA" id="ARBA00023014"/>
    </source>
</evidence>
<dbReference type="EMBL" id="VMRY01000009">
    <property type="protein sequence ID" value="TVT58582.1"/>
    <property type="molecule type" value="Genomic_DNA"/>
</dbReference>
<sequence length="293" mass="33021">MSDSNVKPKTSSNFNKLKKRLEREVGKAIGDYNMIEEGDRVMVCLSGGKDSFTLLDILLTLKSRAPIDFSLLAMNLDQKQPGFPEHVLPAYLEQLGIEYRIIEEDTYSIVQDKIPAGKTTCSLCSRLRRGIIYRVASEMGVTKIALGHHRDDMVETLFLNMFFGAKLKAMPPKLHTDDGRHVVIRPLAYCSERDIIRYSNQRAFPIIPCNLCGSQENLQRKHIKQMLADWELQYPGRMTSIFNAISHVVPSHLADLNLYDFKNLGTVAAEEDTVFDSPDIDSPTPALGIYKIG</sequence>
<keyword evidence="10 13" id="KW-0694">RNA-binding</keyword>
<feature type="binding site" evidence="13">
    <location>
        <position position="121"/>
    </location>
    <ligand>
        <name>[4Fe-4S] cluster</name>
        <dbReference type="ChEBI" id="CHEBI:49883"/>
    </ligand>
</feature>
<dbReference type="Gene3D" id="3.40.50.620">
    <property type="entry name" value="HUPs"/>
    <property type="match status" value="1"/>
</dbReference>
<accession>A0A558DC27</accession>
<dbReference type="EC" id="2.8.1.-" evidence="13"/>
<comment type="cofactor">
    <cofactor evidence="13">
        <name>Mg(2+)</name>
        <dbReference type="ChEBI" id="CHEBI:18420"/>
    </cofactor>
</comment>
<evidence type="ECO:0000256" key="11">
    <source>
        <dbReference type="ARBA" id="ARBA00023004"/>
    </source>
</evidence>
<comment type="similarity">
    <text evidence="13">Belongs to the TtcA family.</text>
</comment>
<feature type="domain" description="tRNA(Ile)-lysidine/2-thiocytidine synthase N-terminal" evidence="14">
    <location>
        <begin position="41"/>
        <end position="203"/>
    </location>
</feature>
<evidence type="ECO:0000313" key="15">
    <source>
        <dbReference type="EMBL" id="TVT58582.1"/>
    </source>
</evidence>
<keyword evidence="9 13" id="KW-0460">Magnesium</keyword>
<comment type="catalytic activity">
    <reaction evidence="13">
        <text>cytidine(32) in tRNA + S-sulfanyl-L-cysteinyl-[cysteine desulfurase] + AH2 + ATP = 2-thiocytidine(32) in tRNA + L-cysteinyl-[cysteine desulfurase] + A + AMP + diphosphate + H(+)</text>
        <dbReference type="Rhea" id="RHEA:57048"/>
        <dbReference type="Rhea" id="RHEA-COMP:10288"/>
        <dbReference type="Rhea" id="RHEA-COMP:12157"/>
        <dbReference type="Rhea" id="RHEA-COMP:12158"/>
        <dbReference type="Rhea" id="RHEA-COMP:14821"/>
        <dbReference type="ChEBI" id="CHEBI:13193"/>
        <dbReference type="ChEBI" id="CHEBI:15378"/>
        <dbReference type="ChEBI" id="CHEBI:17499"/>
        <dbReference type="ChEBI" id="CHEBI:29950"/>
        <dbReference type="ChEBI" id="CHEBI:30616"/>
        <dbReference type="ChEBI" id="CHEBI:33019"/>
        <dbReference type="ChEBI" id="CHEBI:61963"/>
        <dbReference type="ChEBI" id="CHEBI:82748"/>
        <dbReference type="ChEBI" id="CHEBI:141453"/>
        <dbReference type="ChEBI" id="CHEBI:456215"/>
    </reaction>
</comment>
<keyword evidence="5 13" id="KW-0819">tRNA processing</keyword>